<dbReference type="InterPro" id="IPR012838">
    <property type="entry name" value="PFL1_activating"/>
</dbReference>
<name>A0ABR9ZTP1_9FIRM</name>
<comment type="caution">
    <text evidence="12">The sequence shown here is derived from an EMBL/GenBank/DDBJ whole genome shotgun (WGS) entry which is preliminary data.</text>
</comment>
<dbReference type="InterPro" id="IPR013785">
    <property type="entry name" value="Aldolase_TIM"/>
</dbReference>
<keyword evidence="6 10" id="KW-0479">Metal-binding</keyword>
<dbReference type="SUPFAM" id="SSF102114">
    <property type="entry name" value="Radical SAM enzymes"/>
    <property type="match status" value="1"/>
</dbReference>
<comment type="cofactor">
    <cofactor evidence="10">
        <name>[4Fe-4S] cluster</name>
        <dbReference type="ChEBI" id="CHEBI:49883"/>
    </cofactor>
    <text evidence="10">Binds 1 [4Fe-4S] cluster. The cluster is coordinated with 3 cysteines and an exchangeable S-adenosyl-L-methionine.</text>
</comment>
<evidence type="ECO:0000256" key="3">
    <source>
        <dbReference type="ARBA" id="ARBA00021356"/>
    </source>
</evidence>
<dbReference type="PIRSF" id="PIRSF000371">
    <property type="entry name" value="PFL_act_enz"/>
    <property type="match status" value="1"/>
</dbReference>
<dbReference type="SFLD" id="SFLDS00029">
    <property type="entry name" value="Radical_SAM"/>
    <property type="match status" value="1"/>
</dbReference>
<dbReference type="NCBIfam" id="TIGR02493">
    <property type="entry name" value="PFLA"/>
    <property type="match status" value="1"/>
</dbReference>
<evidence type="ECO:0000256" key="10">
    <source>
        <dbReference type="RuleBase" id="RU362053"/>
    </source>
</evidence>
<dbReference type="PROSITE" id="PS51918">
    <property type="entry name" value="RADICAL_SAM"/>
    <property type="match status" value="1"/>
</dbReference>
<dbReference type="EC" id="1.97.1.4" evidence="10"/>
<keyword evidence="8 10" id="KW-0408">Iron</keyword>
<sequence>MNNNCNREACDTEIRGNLHSIETMGLVDGPGIRTIFFLQGCPLKCQYCHNPDSQHFMGEQHISVKEVVDMANRYREYYEASGGGVTFSGGEPLMQGAFLVKALEALKAQGISTCVDTSGHGVKRFYSKILKLTDTLLLDIKHVDHARHTKLTGRDMTGILSFIETLKNQNYKGTIIIRHVMVPGETDQLKSMQRLLEIIAPIEKSVEKIEILPYHKSGIEKYSQLGRTYELENVPAMDSAVASEFETWINQRLKSQKLKKAVS</sequence>
<evidence type="ECO:0000256" key="5">
    <source>
        <dbReference type="ARBA" id="ARBA00022691"/>
    </source>
</evidence>
<proteinExistence type="inferred from homology"/>
<dbReference type="CDD" id="cd01335">
    <property type="entry name" value="Radical_SAM"/>
    <property type="match status" value="1"/>
</dbReference>
<dbReference type="PANTHER" id="PTHR30352">
    <property type="entry name" value="PYRUVATE FORMATE-LYASE-ACTIVATING ENZYME"/>
    <property type="match status" value="1"/>
</dbReference>
<dbReference type="InterPro" id="IPR001989">
    <property type="entry name" value="Radical_activat_CS"/>
</dbReference>
<protein>
    <recommendedName>
        <fullName evidence="3 10">Pyruvate formate-lyase-activating enzyme</fullName>
        <ecNumber evidence="10">1.97.1.4</ecNumber>
    </recommendedName>
</protein>
<comment type="function">
    <text evidence="1 10">Activation of pyruvate formate-lyase under anaerobic conditions by generation of an organic free radical, using S-adenosylmethionine and reduced flavodoxin as cosubstrates to produce 5'-deoxy-adenosine.</text>
</comment>
<dbReference type="InterPro" id="IPR034457">
    <property type="entry name" value="Organic_radical-activating"/>
</dbReference>
<dbReference type="InterPro" id="IPR007197">
    <property type="entry name" value="rSAM"/>
</dbReference>
<dbReference type="PROSITE" id="PS01087">
    <property type="entry name" value="RADICAL_ACTIVATING"/>
    <property type="match status" value="1"/>
</dbReference>
<accession>A0ABR9ZTP1</accession>
<dbReference type="InterPro" id="IPR012839">
    <property type="entry name" value="Organic_radical_activase"/>
</dbReference>
<feature type="domain" description="Radical SAM core" evidence="11">
    <location>
        <begin position="27"/>
        <end position="258"/>
    </location>
</feature>
<evidence type="ECO:0000256" key="7">
    <source>
        <dbReference type="ARBA" id="ARBA00023002"/>
    </source>
</evidence>
<evidence type="ECO:0000313" key="13">
    <source>
        <dbReference type="Proteomes" id="UP000614200"/>
    </source>
</evidence>
<evidence type="ECO:0000256" key="6">
    <source>
        <dbReference type="ARBA" id="ARBA00022723"/>
    </source>
</evidence>
<dbReference type="Pfam" id="PF04055">
    <property type="entry name" value="Radical_SAM"/>
    <property type="match status" value="1"/>
</dbReference>
<organism evidence="12 13">
    <name type="scientific">Fusibacter ferrireducens</name>
    <dbReference type="NCBI Taxonomy" id="2785058"/>
    <lineage>
        <taxon>Bacteria</taxon>
        <taxon>Bacillati</taxon>
        <taxon>Bacillota</taxon>
        <taxon>Clostridia</taxon>
        <taxon>Eubacteriales</taxon>
        <taxon>Eubacteriales Family XII. Incertae Sedis</taxon>
        <taxon>Fusibacter</taxon>
    </lineage>
</organism>
<dbReference type="Gene3D" id="3.20.20.70">
    <property type="entry name" value="Aldolase class I"/>
    <property type="match status" value="1"/>
</dbReference>
<evidence type="ECO:0000256" key="9">
    <source>
        <dbReference type="ARBA" id="ARBA00023014"/>
    </source>
</evidence>
<keyword evidence="9 10" id="KW-0411">Iron-sulfur</keyword>
<comment type="subcellular location">
    <subcellularLocation>
        <location evidence="10">Cytoplasm</location>
    </subcellularLocation>
</comment>
<keyword evidence="12" id="KW-0456">Lyase</keyword>
<keyword evidence="10" id="KW-0963">Cytoplasm</keyword>
<dbReference type="PANTHER" id="PTHR30352:SF5">
    <property type="entry name" value="PYRUVATE FORMATE-LYASE 1-ACTIVATING ENZYME"/>
    <property type="match status" value="1"/>
</dbReference>
<keyword evidence="13" id="KW-1185">Reference proteome</keyword>
<comment type="similarity">
    <text evidence="2 10">Belongs to the organic radical-activating enzymes family.</text>
</comment>
<keyword evidence="5 10" id="KW-0949">S-adenosyl-L-methionine</keyword>
<reference evidence="12 13" key="1">
    <citation type="submission" date="2020-11" db="EMBL/GenBank/DDBJ databases">
        <title>Fusibacter basophilias sp. nov.</title>
        <authorList>
            <person name="Qiu D."/>
        </authorList>
    </citation>
    <scope>NUCLEOTIDE SEQUENCE [LARGE SCALE GENOMIC DNA]</scope>
    <source>
        <strain evidence="12 13">Q10-2</strain>
    </source>
</reference>
<comment type="catalytic activity">
    <reaction evidence="10">
        <text>glycyl-[formate C-acetyltransferase] + reduced [flavodoxin] + S-adenosyl-L-methionine = glycin-2-yl radical-[formate C-acetyltransferase] + semiquinone [flavodoxin] + 5'-deoxyadenosine + L-methionine + H(+)</text>
        <dbReference type="Rhea" id="RHEA:19225"/>
        <dbReference type="Rhea" id="RHEA-COMP:10622"/>
        <dbReference type="Rhea" id="RHEA-COMP:12190"/>
        <dbReference type="Rhea" id="RHEA-COMP:12191"/>
        <dbReference type="Rhea" id="RHEA-COMP:14480"/>
        <dbReference type="ChEBI" id="CHEBI:15378"/>
        <dbReference type="ChEBI" id="CHEBI:17319"/>
        <dbReference type="ChEBI" id="CHEBI:29947"/>
        <dbReference type="ChEBI" id="CHEBI:32722"/>
        <dbReference type="ChEBI" id="CHEBI:57618"/>
        <dbReference type="ChEBI" id="CHEBI:57844"/>
        <dbReference type="ChEBI" id="CHEBI:59789"/>
        <dbReference type="ChEBI" id="CHEBI:140311"/>
        <dbReference type="EC" id="1.97.1.4"/>
    </reaction>
</comment>
<keyword evidence="4 10" id="KW-0004">4Fe-4S</keyword>
<evidence type="ECO:0000256" key="1">
    <source>
        <dbReference type="ARBA" id="ARBA00003141"/>
    </source>
</evidence>
<evidence type="ECO:0000256" key="8">
    <source>
        <dbReference type="ARBA" id="ARBA00023004"/>
    </source>
</evidence>
<evidence type="ECO:0000313" key="12">
    <source>
        <dbReference type="EMBL" id="MBF4693513.1"/>
    </source>
</evidence>
<gene>
    <name evidence="12" type="primary">pflA</name>
    <name evidence="12" type="ORF">ISU02_10295</name>
</gene>
<dbReference type="Proteomes" id="UP000614200">
    <property type="component" value="Unassembled WGS sequence"/>
</dbReference>
<evidence type="ECO:0000256" key="2">
    <source>
        <dbReference type="ARBA" id="ARBA00009777"/>
    </source>
</evidence>
<dbReference type="InterPro" id="IPR058240">
    <property type="entry name" value="rSAM_sf"/>
</dbReference>
<dbReference type="EMBL" id="JADKNH010000005">
    <property type="protein sequence ID" value="MBF4693513.1"/>
    <property type="molecule type" value="Genomic_DNA"/>
</dbReference>
<dbReference type="GO" id="GO:0043365">
    <property type="term" value="F:[formate-C-acetyltransferase]-activating enzyme activity"/>
    <property type="evidence" value="ECO:0007669"/>
    <property type="project" value="UniProtKB-EC"/>
</dbReference>
<evidence type="ECO:0000259" key="11">
    <source>
        <dbReference type="PROSITE" id="PS51918"/>
    </source>
</evidence>
<dbReference type="SFLD" id="SFLDG01066">
    <property type="entry name" value="organic_radical-activating_enz"/>
    <property type="match status" value="1"/>
</dbReference>
<dbReference type="GO" id="GO:0016829">
    <property type="term" value="F:lyase activity"/>
    <property type="evidence" value="ECO:0007669"/>
    <property type="project" value="UniProtKB-KW"/>
</dbReference>
<keyword evidence="12" id="KW-0670">Pyruvate</keyword>
<keyword evidence="7 10" id="KW-0560">Oxidoreductase</keyword>
<evidence type="ECO:0000256" key="4">
    <source>
        <dbReference type="ARBA" id="ARBA00022485"/>
    </source>
</evidence>